<dbReference type="InterPro" id="IPR014743">
    <property type="entry name" value="Cl-channel_core"/>
</dbReference>
<evidence type="ECO:0000313" key="12">
    <source>
        <dbReference type="Proteomes" id="UP001212602"/>
    </source>
</evidence>
<dbReference type="Gene3D" id="1.10.3080.10">
    <property type="entry name" value="Clc chloride channel"/>
    <property type="match status" value="1"/>
</dbReference>
<dbReference type="GO" id="GO:0034707">
    <property type="term" value="C:chloride channel complex"/>
    <property type="evidence" value="ECO:0007669"/>
    <property type="project" value="UniProtKB-KW"/>
</dbReference>
<keyword evidence="9" id="KW-0407">Ion channel</keyword>
<dbReference type="Proteomes" id="UP001212602">
    <property type="component" value="Unassembled WGS sequence"/>
</dbReference>
<feature type="transmembrane region" description="Helical" evidence="10">
    <location>
        <begin position="34"/>
        <end position="59"/>
    </location>
</feature>
<evidence type="ECO:0000256" key="8">
    <source>
        <dbReference type="ARBA" id="ARBA00023214"/>
    </source>
</evidence>
<feature type="transmembrane region" description="Helical" evidence="10">
    <location>
        <begin position="65"/>
        <end position="84"/>
    </location>
</feature>
<dbReference type="GO" id="GO:0005254">
    <property type="term" value="F:chloride channel activity"/>
    <property type="evidence" value="ECO:0007669"/>
    <property type="project" value="UniProtKB-KW"/>
</dbReference>
<keyword evidence="2" id="KW-0813">Transport</keyword>
<dbReference type="InterPro" id="IPR001807">
    <property type="entry name" value="ClC"/>
</dbReference>
<keyword evidence="4 10" id="KW-1133">Transmembrane helix</keyword>
<dbReference type="AlphaFoldDB" id="A0AAE3T2N5"/>
<dbReference type="SUPFAM" id="SSF81340">
    <property type="entry name" value="Clc chloride channel"/>
    <property type="match status" value="1"/>
</dbReference>
<keyword evidence="7" id="KW-0869">Chloride channel</keyword>
<dbReference type="InterPro" id="IPR050368">
    <property type="entry name" value="ClC-type_chloride_channel"/>
</dbReference>
<keyword evidence="8" id="KW-0868">Chloride</keyword>
<evidence type="ECO:0000256" key="7">
    <source>
        <dbReference type="ARBA" id="ARBA00023173"/>
    </source>
</evidence>
<dbReference type="PANTHER" id="PTHR43427:SF6">
    <property type="entry name" value="CHLORIDE CHANNEL PROTEIN CLC-E"/>
    <property type="match status" value="1"/>
</dbReference>
<sequence>MSAPPSSPNHEPDVLHNLRSELSGWRQWVDRAIVLGYAVFAGLCVVGFTLAAEWAFGLFERVHHAHAWLVLLWTPALTAGIVWLTRRWFPGAAGSGIPQVRAALHPALPPERRGRFVSLRLTLAKIGLATASFAAGLSIGREGPSVQVAAGVMQHARRWLSPGSSLDARALLVAGGAAGIAAAFNAPLAGVVFAIEELYGRLEARASGVVITAIVLAGLVAVSVFGNLSYFGVIHVPPLGWELAGPGLMVALGAGVAGGLFSRLMIASLTNAPQRLNALRARWPVRFAAAGGLLIAVIGLASGGATFGAGSEAVKQMLAGQDVLTPLYTLLKLVATWLSAWVGVPGGIFAPSLSIGAGIGDAVARVAGPELGPALIAMGMAAFLAAATQAPLTAFIIVMEMVDGHSMVLSLMASAMLASLVSRMISRPLYGALADHMVGSAITAPVAAAAAEAPAPEAETGAQR</sequence>
<dbReference type="Pfam" id="PF00654">
    <property type="entry name" value="Voltage_CLC"/>
    <property type="match status" value="1"/>
</dbReference>
<dbReference type="PRINTS" id="PR00762">
    <property type="entry name" value="CLCHANNEL"/>
</dbReference>
<name>A0AAE3T2N5_9BURK</name>
<evidence type="ECO:0000256" key="6">
    <source>
        <dbReference type="ARBA" id="ARBA00023136"/>
    </source>
</evidence>
<feature type="transmembrane region" description="Helical" evidence="10">
    <location>
        <begin position="170"/>
        <end position="195"/>
    </location>
</feature>
<evidence type="ECO:0000256" key="4">
    <source>
        <dbReference type="ARBA" id="ARBA00022989"/>
    </source>
</evidence>
<comment type="subcellular location">
    <subcellularLocation>
        <location evidence="1">Membrane</location>
        <topology evidence="1">Multi-pass membrane protein</topology>
    </subcellularLocation>
</comment>
<dbReference type="CDD" id="cd01034">
    <property type="entry name" value="EriC_like"/>
    <property type="match status" value="1"/>
</dbReference>
<protein>
    <submittedName>
        <fullName evidence="11">Chloride channel protein</fullName>
    </submittedName>
</protein>
<evidence type="ECO:0000256" key="5">
    <source>
        <dbReference type="ARBA" id="ARBA00023065"/>
    </source>
</evidence>
<dbReference type="EMBL" id="JAQIPB010000010">
    <property type="protein sequence ID" value="MDA7418597.1"/>
    <property type="molecule type" value="Genomic_DNA"/>
</dbReference>
<dbReference type="PANTHER" id="PTHR43427">
    <property type="entry name" value="CHLORIDE CHANNEL PROTEIN CLC-E"/>
    <property type="match status" value="1"/>
</dbReference>
<evidence type="ECO:0000256" key="9">
    <source>
        <dbReference type="ARBA" id="ARBA00023303"/>
    </source>
</evidence>
<evidence type="ECO:0000256" key="3">
    <source>
        <dbReference type="ARBA" id="ARBA00022692"/>
    </source>
</evidence>
<evidence type="ECO:0000256" key="10">
    <source>
        <dbReference type="SAM" id="Phobius"/>
    </source>
</evidence>
<comment type="caution">
    <text evidence="11">The sequence shown here is derived from an EMBL/GenBank/DDBJ whole genome shotgun (WGS) entry which is preliminary data.</text>
</comment>
<keyword evidence="6 10" id="KW-0472">Membrane</keyword>
<keyword evidence="5" id="KW-0406">Ion transport</keyword>
<organism evidence="11 12">
    <name type="scientific">Xenophilus arseniciresistens</name>
    <dbReference type="NCBI Taxonomy" id="1283306"/>
    <lineage>
        <taxon>Bacteria</taxon>
        <taxon>Pseudomonadati</taxon>
        <taxon>Pseudomonadota</taxon>
        <taxon>Betaproteobacteria</taxon>
        <taxon>Burkholderiales</taxon>
        <taxon>Comamonadaceae</taxon>
        <taxon>Xenophilus</taxon>
    </lineage>
</organism>
<dbReference type="RefSeq" id="WP_271429805.1">
    <property type="nucleotide sequence ID" value="NZ_JAQIPB010000010.1"/>
</dbReference>
<accession>A0AAE3T2N5</accession>
<evidence type="ECO:0000256" key="1">
    <source>
        <dbReference type="ARBA" id="ARBA00004141"/>
    </source>
</evidence>
<feature type="transmembrane region" description="Helical" evidence="10">
    <location>
        <begin position="207"/>
        <end position="231"/>
    </location>
</feature>
<evidence type="ECO:0000313" key="11">
    <source>
        <dbReference type="EMBL" id="MDA7418597.1"/>
    </source>
</evidence>
<feature type="transmembrane region" description="Helical" evidence="10">
    <location>
        <begin position="404"/>
        <end position="421"/>
    </location>
</feature>
<keyword evidence="3 10" id="KW-0812">Transmembrane</keyword>
<feature type="transmembrane region" description="Helical" evidence="10">
    <location>
        <begin position="122"/>
        <end position="140"/>
    </location>
</feature>
<keyword evidence="12" id="KW-1185">Reference proteome</keyword>
<feature type="transmembrane region" description="Helical" evidence="10">
    <location>
        <begin position="330"/>
        <end position="353"/>
    </location>
</feature>
<reference evidence="11" key="1">
    <citation type="submission" date="2023-01" db="EMBL/GenBank/DDBJ databases">
        <title>Xenophilus mangrovi sp. nov., isolated from soil of Mangrove nature reserve.</title>
        <authorList>
            <person name="Xu S."/>
            <person name="Liu Z."/>
            <person name="Xu Y."/>
        </authorList>
    </citation>
    <scope>NUCLEOTIDE SEQUENCE</scope>
    <source>
        <strain evidence="11">YW8</strain>
    </source>
</reference>
<proteinExistence type="predicted"/>
<feature type="transmembrane region" description="Helical" evidence="10">
    <location>
        <begin position="374"/>
        <end position="398"/>
    </location>
</feature>
<evidence type="ECO:0000256" key="2">
    <source>
        <dbReference type="ARBA" id="ARBA00022448"/>
    </source>
</evidence>
<feature type="transmembrane region" description="Helical" evidence="10">
    <location>
        <begin position="243"/>
        <end position="266"/>
    </location>
</feature>
<feature type="transmembrane region" description="Helical" evidence="10">
    <location>
        <begin position="287"/>
        <end position="310"/>
    </location>
</feature>
<gene>
    <name evidence="11" type="ORF">PGB34_19680</name>
</gene>